<reference evidence="2" key="3">
    <citation type="submission" date="2016-11" db="EMBL/GenBank/DDBJ databases">
        <authorList>
            <person name="Jaros S."/>
            <person name="Januszkiewicz K."/>
            <person name="Wedrychowicz H."/>
        </authorList>
    </citation>
    <scope>NUCLEOTIDE SEQUENCE [LARGE SCALE GENOMIC DNA]</scope>
    <source>
        <strain evidence="2">DSM 27989</strain>
    </source>
</reference>
<reference evidence="4" key="4">
    <citation type="journal article" date="2019" name="Int. J. Syst. Evol. Microbiol.">
        <title>The Global Catalogue of Microorganisms (GCM) 10K type strain sequencing project: providing services to taxonomists for standard genome sequencing and annotation.</title>
        <authorList>
            <consortium name="The Broad Institute Genomics Platform"/>
            <consortium name="The Broad Institute Genome Sequencing Center for Infectious Disease"/>
            <person name="Wu L."/>
            <person name="Ma J."/>
        </authorList>
    </citation>
    <scope>NUCLEOTIDE SEQUENCE [LARGE SCALE GENOMIC DNA]</scope>
    <source>
        <strain evidence="4">CGMCC 1.12707</strain>
    </source>
</reference>
<evidence type="ECO:0000313" key="3">
    <source>
        <dbReference type="Proteomes" id="UP000184120"/>
    </source>
</evidence>
<dbReference type="EMBL" id="FRBH01000012">
    <property type="protein sequence ID" value="SHL59726.1"/>
    <property type="molecule type" value="Genomic_DNA"/>
</dbReference>
<proteinExistence type="predicted"/>
<reference evidence="1" key="1">
    <citation type="journal article" date="2014" name="Int. J. Syst. Evol. Microbiol.">
        <title>Complete genome of a new Firmicutes species belonging to the dominant human colonic microbiota ('Ruminococcus bicirculans') reveals two chromosomes and a selective capacity to utilize plant glucans.</title>
        <authorList>
            <consortium name="NISC Comparative Sequencing Program"/>
            <person name="Wegmann U."/>
            <person name="Louis P."/>
            <person name="Goesmann A."/>
            <person name="Henrissat B."/>
            <person name="Duncan S.H."/>
            <person name="Flint H.J."/>
        </authorList>
    </citation>
    <scope>NUCLEOTIDE SEQUENCE</scope>
    <source>
        <strain evidence="1">CGMCC 1.12707</strain>
    </source>
</reference>
<accession>A0A1M7BXZ0</accession>
<dbReference type="STRING" id="1434701.SAMN05443634_11213"/>
<dbReference type="Proteomes" id="UP000184120">
    <property type="component" value="Unassembled WGS sequence"/>
</dbReference>
<name>A0A1M7BXZ0_9FLAO</name>
<evidence type="ECO:0000313" key="4">
    <source>
        <dbReference type="Proteomes" id="UP000650994"/>
    </source>
</evidence>
<gene>
    <name evidence="1" type="ORF">GCM10010984_06500</name>
    <name evidence="2" type="ORF">SAMN05443634_11213</name>
</gene>
<keyword evidence="4" id="KW-1185">Reference proteome</keyword>
<reference evidence="3" key="2">
    <citation type="submission" date="2016-11" db="EMBL/GenBank/DDBJ databases">
        <authorList>
            <person name="Varghese N."/>
            <person name="Submissions S."/>
        </authorList>
    </citation>
    <scope>NUCLEOTIDE SEQUENCE [LARGE SCALE GENOMIC DNA]</scope>
    <source>
        <strain evidence="3">DSM 27989</strain>
    </source>
</reference>
<dbReference type="EMBL" id="BMFL01000003">
    <property type="protein sequence ID" value="GGE91482.1"/>
    <property type="molecule type" value="Genomic_DNA"/>
</dbReference>
<reference evidence="1" key="5">
    <citation type="submission" date="2024-05" db="EMBL/GenBank/DDBJ databases">
        <authorList>
            <person name="Sun Q."/>
            <person name="Zhou Y."/>
        </authorList>
    </citation>
    <scope>NUCLEOTIDE SEQUENCE</scope>
    <source>
        <strain evidence="1">CGMCC 1.12707</strain>
    </source>
</reference>
<dbReference type="RefSeq" id="WP_072933713.1">
    <property type="nucleotide sequence ID" value="NZ_BMFL01000003.1"/>
</dbReference>
<organism evidence="2 3">
    <name type="scientific">Chishuiella changwenlii</name>
    <dbReference type="NCBI Taxonomy" id="1434701"/>
    <lineage>
        <taxon>Bacteria</taxon>
        <taxon>Pseudomonadati</taxon>
        <taxon>Bacteroidota</taxon>
        <taxon>Flavobacteriia</taxon>
        <taxon>Flavobacteriales</taxon>
        <taxon>Weeksellaceae</taxon>
        <taxon>Chishuiella</taxon>
    </lineage>
</organism>
<sequence>MDLTDIINRVVKLDLSNWCFNSFFITIDEFKRKGLKVSFWENEENWASISNADNITVGYLWNKYPLLFIESRYLSLLSDTFNENNDLTIISVDSLHSDLFRMDDNLASLFDSYINLNSFTAEDLWFVTNSK</sequence>
<dbReference type="Proteomes" id="UP000650994">
    <property type="component" value="Unassembled WGS sequence"/>
</dbReference>
<dbReference type="AlphaFoldDB" id="A0A1M7BXZ0"/>
<protein>
    <submittedName>
        <fullName evidence="2">Uncharacterized protein</fullName>
    </submittedName>
</protein>
<evidence type="ECO:0000313" key="2">
    <source>
        <dbReference type="EMBL" id="SHL59726.1"/>
    </source>
</evidence>
<evidence type="ECO:0000313" key="1">
    <source>
        <dbReference type="EMBL" id="GGE91482.1"/>
    </source>
</evidence>
<dbReference type="OrthoDB" id="798926at2"/>